<sequence length="399" mass="43421">MRDVYLVGFLRTPFSRSRPKEPHRDVFHMIRGDELMAMVLDKLPEKIGIRKEDVDRILIGCAFPVWENWAYGGKSPALLAKYPTKVSTTLMDMQCASSIITAMYAYLEIATGIADVVIAGGYEHMTRVPMGADNPYVLRNEKLLSEEYKEYDMSVGFVMGLTAEKLFEEAKEKFGIKKRDLDEWSVRSHKLAARALNEGYFKGEILPVEAPQSDGKKILVEHDQSIRPDTTIEAVEKLPPAFKPGGVITAGNSSPLNAGASAIMLMSGEKVKELGVEPIAKFKSFGYAGVPPNVMGKGPVPASKMALEKAGLKIGDISFWEINEAFAIVPLYAIMEMKIEPEKVNVKGGAIAIGHPLAATGARLIGTLARILREKGVDYGLATACVGGGQGAACVIERV</sequence>
<name>A0A7J2TLI9_ARCFL</name>
<feature type="domain" description="Thiolase C-terminal" evidence="6">
    <location>
        <begin position="277"/>
        <end position="398"/>
    </location>
</feature>
<dbReference type="PROSITE" id="PS00099">
    <property type="entry name" value="THIOLASE_3"/>
    <property type="match status" value="1"/>
</dbReference>
<reference evidence="7" key="1">
    <citation type="journal article" date="2020" name="mSystems">
        <title>Genome- and Community-Level Interaction Insights into Carbon Utilization and Element Cycling Functions of Hydrothermarchaeota in Hydrothermal Sediment.</title>
        <authorList>
            <person name="Zhou Z."/>
            <person name="Liu Y."/>
            <person name="Xu W."/>
            <person name="Pan J."/>
            <person name="Luo Z.H."/>
            <person name="Li M."/>
        </authorList>
    </citation>
    <scope>NUCLEOTIDE SEQUENCE [LARGE SCALE GENOMIC DNA]</scope>
    <source>
        <strain evidence="7">SpSt-26</strain>
    </source>
</reference>
<dbReference type="PROSITE" id="PS00737">
    <property type="entry name" value="THIOLASE_2"/>
    <property type="match status" value="1"/>
</dbReference>
<evidence type="ECO:0000256" key="2">
    <source>
        <dbReference type="ARBA" id="ARBA00022679"/>
    </source>
</evidence>
<keyword evidence="2 7" id="KW-0808">Transferase</keyword>
<evidence type="ECO:0000256" key="3">
    <source>
        <dbReference type="ARBA" id="ARBA00023229"/>
    </source>
</evidence>
<dbReference type="Pfam" id="PF00108">
    <property type="entry name" value="Thiolase_N"/>
    <property type="match status" value="1"/>
</dbReference>
<dbReference type="InterPro" id="IPR020616">
    <property type="entry name" value="Thiolase_N"/>
</dbReference>
<dbReference type="InterPro" id="IPR020613">
    <property type="entry name" value="Thiolase_CS"/>
</dbReference>
<evidence type="ECO:0000259" key="5">
    <source>
        <dbReference type="Pfam" id="PF00108"/>
    </source>
</evidence>
<dbReference type="PIRSF" id="PIRSF000429">
    <property type="entry name" value="Ac-CoA_Ac_transf"/>
    <property type="match status" value="1"/>
</dbReference>
<accession>A0A7J2TLI9</accession>
<dbReference type="PANTHER" id="PTHR18919:SF140">
    <property type="entry name" value="ACETYL-COA C-ACETYLTRANSFERASE (ACETOACETYL-COA THIOLASE) (ACAB-5)"/>
    <property type="match status" value="1"/>
</dbReference>
<dbReference type="NCBIfam" id="TIGR01930">
    <property type="entry name" value="AcCoA-C-Actrans"/>
    <property type="match status" value="1"/>
</dbReference>
<dbReference type="CDD" id="cd00751">
    <property type="entry name" value="thiolase"/>
    <property type="match status" value="1"/>
</dbReference>
<dbReference type="EMBL" id="DSLA01000113">
    <property type="protein sequence ID" value="HEH35961.1"/>
    <property type="molecule type" value="Genomic_DNA"/>
</dbReference>
<organism evidence="7">
    <name type="scientific">Archaeoglobus fulgidus</name>
    <dbReference type="NCBI Taxonomy" id="2234"/>
    <lineage>
        <taxon>Archaea</taxon>
        <taxon>Methanobacteriati</taxon>
        <taxon>Methanobacteriota</taxon>
        <taxon>Archaeoglobi</taxon>
        <taxon>Archaeoglobales</taxon>
        <taxon>Archaeoglobaceae</taxon>
        <taxon>Archaeoglobus</taxon>
    </lineage>
</organism>
<evidence type="ECO:0000313" key="7">
    <source>
        <dbReference type="EMBL" id="HEH35961.1"/>
    </source>
</evidence>
<evidence type="ECO:0000256" key="4">
    <source>
        <dbReference type="ARBA" id="ARBA00023315"/>
    </source>
</evidence>
<dbReference type="PANTHER" id="PTHR18919">
    <property type="entry name" value="ACETYL-COA C-ACYLTRANSFERASE"/>
    <property type="match status" value="1"/>
</dbReference>
<evidence type="ECO:0000259" key="6">
    <source>
        <dbReference type="Pfam" id="PF02803"/>
    </source>
</evidence>
<comment type="caution">
    <text evidence="7">The sequence shown here is derived from an EMBL/GenBank/DDBJ whole genome shotgun (WGS) entry which is preliminary data.</text>
</comment>
<comment type="similarity">
    <text evidence="1">Belongs to the thiolase-like superfamily. Thiolase family.</text>
</comment>
<dbReference type="Pfam" id="PF02803">
    <property type="entry name" value="Thiolase_C"/>
    <property type="match status" value="1"/>
</dbReference>
<dbReference type="InterPro" id="IPR002155">
    <property type="entry name" value="Thiolase"/>
</dbReference>
<dbReference type="NCBIfam" id="NF005033">
    <property type="entry name" value="PRK06445.1"/>
    <property type="match status" value="1"/>
</dbReference>
<evidence type="ECO:0000256" key="1">
    <source>
        <dbReference type="ARBA" id="ARBA00010982"/>
    </source>
</evidence>
<dbReference type="Gene3D" id="3.40.47.10">
    <property type="match status" value="1"/>
</dbReference>
<dbReference type="GO" id="GO:0003985">
    <property type="term" value="F:acetyl-CoA C-acetyltransferase activity"/>
    <property type="evidence" value="ECO:0007669"/>
    <property type="project" value="UniProtKB-EC"/>
</dbReference>
<dbReference type="InterPro" id="IPR016039">
    <property type="entry name" value="Thiolase-like"/>
</dbReference>
<keyword evidence="3" id="KW-0414">Isoprene biosynthesis</keyword>
<proteinExistence type="inferred from homology"/>
<protein>
    <submittedName>
        <fullName evidence="7">Acetyl-CoA C-acetyltransferase</fullName>
        <ecNumber evidence="7">2.3.1.9</ecNumber>
    </submittedName>
</protein>
<dbReference type="AlphaFoldDB" id="A0A7J2TLI9"/>
<dbReference type="EC" id="2.3.1.9" evidence="7"/>
<dbReference type="SUPFAM" id="SSF53901">
    <property type="entry name" value="Thiolase-like"/>
    <property type="match status" value="2"/>
</dbReference>
<keyword evidence="4 7" id="KW-0012">Acyltransferase</keyword>
<dbReference type="InterPro" id="IPR020617">
    <property type="entry name" value="Thiolase_C"/>
</dbReference>
<feature type="domain" description="Thiolase N-terminal" evidence="5">
    <location>
        <begin position="4"/>
        <end position="268"/>
    </location>
</feature>
<dbReference type="InterPro" id="IPR020610">
    <property type="entry name" value="Thiolase_AS"/>
</dbReference>
<dbReference type="GO" id="GO:0008299">
    <property type="term" value="P:isoprenoid biosynthetic process"/>
    <property type="evidence" value="ECO:0007669"/>
    <property type="project" value="UniProtKB-KW"/>
</dbReference>
<gene>
    <name evidence="7" type="ORF">ENP88_07485</name>
</gene>